<dbReference type="GO" id="GO:0005730">
    <property type="term" value="C:nucleolus"/>
    <property type="evidence" value="ECO:0007669"/>
    <property type="project" value="UniProtKB-SubCell"/>
</dbReference>
<evidence type="ECO:0000256" key="3">
    <source>
        <dbReference type="ARBA" id="ARBA00022527"/>
    </source>
</evidence>
<dbReference type="SUPFAM" id="SSF48371">
    <property type="entry name" value="ARM repeat"/>
    <property type="match status" value="1"/>
</dbReference>
<dbReference type="InterPro" id="IPR014009">
    <property type="entry name" value="PIK_FAT"/>
</dbReference>
<comment type="caution">
    <text evidence="10">The sequence shown here is derived from an EMBL/GenBank/DDBJ whole genome shotgun (WGS) entry which is preliminary data.</text>
</comment>
<name>A0A397GV44_9GLOM</name>
<dbReference type="InterPro" id="IPR011009">
    <property type="entry name" value="Kinase-like_dom_sf"/>
</dbReference>
<comment type="subcellular location">
    <subcellularLocation>
        <location evidence="1">Nucleus</location>
        <location evidence="1">Nucleolus</location>
    </subcellularLocation>
</comment>
<evidence type="ECO:0000259" key="9">
    <source>
        <dbReference type="PROSITE" id="PS51190"/>
    </source>
</evidence>
<dbReference type="PROSITE" id="PS50290">
    <property type="entry name" value="PI3_4_KINASE_3"/>
    <property type="match status" value="1"/>
</dbReference>
<dbReference type="Pfam" id="PF02259">
    <property type="entry name" value="FAT"/>
    <property type="match status" value="1"/>
</dbReference>
<keyword evidence="3" id="KW-0418">Kinase</keyword>
<keyword evidence="4" id="KW-0597">Phosphoprotein</keyword>
<dbReference type="Gene3D" id="3.30.1010.10">
    <property type="entry name" value="Phosphatidylinositol 3-kinase Catalytic Subunit, Chain A, domain 4"/>
    <property type="match status" value="1"/>
</dbReference>
<dbReference type="Pfam" id="PF00454">
    <property type="entry name" value="PI3_PI4_kinase"/>
    <property type="match status" value="1"/>
</dbReference>
<evidence type="ECO:0000313" key="11">
    <source>
        <dbReference type="Proteomes" id="UP000266861"/>
    </source>
</evidence>
<feature type="domain" description="PI3K/PI4K catalytic" evidence="7">
    <location>
        <begin position="1738"/>
        <end position="2058"/>
    </location>
</feature>
<dbReference type="PANTHER" id="PTHR11139">
    <property type="entry name" value="ATAXIA TELANGIECTASIA MUTATED ATM -RELATED"/>
    <property type="match status" value="1"/>
</dbReference>
<dbReference type="Proteomes" id="UP000266861">
    <property type="component" value="Unassembled WGS sequence"/>
</dbReference>
<dbReference type="PANTHER" id="PTHR11139:SF68">
    <property type="entry name" value="DNA-DEPENDENT PROTEIN KINASE CATALYTIC SUBUNIT"/>
    <property type="match status" value="1"/>
</dbReference>
<feature type="domain" description="FAT" evidence="8">
    <location>
        <begin position="948"/>
        <end position="1540"/>
    </location>
</feature>
<dbReference type="InterPro" id="IPR012582">
    <property type="entry name" value="DNAPKcs_CC3"/>
</dbReference>
<evidence type="ECO:0000259" key="8">
    <source>
        <dbReference type="PROSITE" id="PS51189"/>
    </source>
</evidence>
<dbReference type="SMART" id="SM01343">
    <property type="entry name" value="FATC"/>
    <property type="match status" value="1"/>
</dbReference>
<evidence type="ECO:0000259" key="7">
    <source>
        <dbReference type="PROSITE" id="PS50290"/>
    </source>
</evidence>
<dbReference type="InterPro" id="IPR050517">
    <property type="entry name" value="DDR_Repair_Kinase"/>
</dbReference>
<proteinExistence type="predicted"/>
<evidence type="ECO:0000256" key="2">
    <source>
        <dbReference type="ARBA" id="ARBA00018077"/>
    </source>
</evidence>
<dbReference type="GO" id="GO:0000723">
    <property type="term" value="P:telomere maintenance"/>
    <property type="evidence" value="ECO:0007669"/>
    <property type="project" value="TreeGrafter"/>
</dbReference>
<dbReference type="InterPro" id="IPR000403">
    <property type="entry name" value="PI3/4_kinase_cat_dom"/>
</dbReference>
<dbReference type="OrthoDB" id="381190at2759"/>
<dbReference type="SMART" id="SM01344">
    <property type="entry name" value="NUC194"/>
    <property type="match status" value="1"/>
</dbReference>
<dbReference type="Pfam" id="PF08163">
    <property type="entry name" value="DNAPKcs_CC3"/>
    <property type="match status" value="1"/>
</dbReference>
<dbReference type="STRING" id="1348612.A0A397GV44"/>
<evidence type="ECO:0000256" key="1">
    <source>
        <dbReference type="ARBA" id="ARBA00004604"/>
    </source>
</evidence>
<dbReference type="EMBL" id="PQFF01000380">
    <property type="protein sequence ID" value="RHZ54169.1"/>
    <property type="molecule type" value="Genomic_DNA"/>
</dbReference>
<dbReference type="SMART" id="SM00146">
    <property type="entry name" value="PI3Kc"/>
    <property type="match status" value="1"/>
</dbReference>
<dbReference type="SUPFAM" id="SSF56112">
    <property type="entry name" value="Protein kinase-like (PK-like)"/>
    <property type="match status" value="1"/>
</dbReference>
<keyword evidence="11" id="KW-1185">Reference proteome</keyword>
<reference evidence="10 11" key="1">
    <citation type="submission" date="2018-08" db="EMBL/GenBank/DDBJ databases">
        <title>Genome and evolution of the arbuscular mycorrhizal fungus Diversispora epigaea (formerly Glomus versiforme) and its bacterial endosymbionts.</title>
        <authorList>
            <person name="Sun X."/>
            <person name="Fei Z."/>
            <person name="Harrison M."/>
        </authorList>
    </citation>
    <scope>NUCLEOTIDE SEQUENCE [LARGE SCALE GENOMIC DNA]</scope>
    <source>
        <strain evidence="10 11">IT104</strain>
    </source>
</reference>
<dbReference type="Gene3D" id="1.10.1070.11">
    <property type="entry name" value="Phosphatidylinositol 3-/4-kinase, catalytic domain"/>
    <property type="match status" value="1"/>
</dbReference>
<protein>
    <recommendedName>
        <fullName evidence="2">DNA-dependent protein kinase catalytic subunit</fullName>
    </recommendedName>
</protein>
<sequence>MEISHKTKSKSENDEFANNDVQEARLLFRCAAYNALAAAIMCTQTGQQFYKTFLFSENITKGEYTWENIVDLKTKFEFKVELDQPFFKTKLDDFRSKSSSSFQSMKKSSSLKYLTSQYLVDSSITGSTDLFDDTITGEFTNDDKGPIPMETDEDSEFQSINNLKELEVDSINRNPCMKMIIKAIERLHTTVTPPPSELVDLMPGWMNDMHKKFTKKETHINIRLFIAKIITNIPEAFEKYASFWIRPLINLIIEGNSYGEGINYFIQDLCAVIIVWGSLIELHSYEDRVLIYDLLNFLMRNICHKNRPVLHNNLQTIKGIFEIWHEFIVVPTRVIYDYIKNSNDNQDQILAGLQLLGIVLAHDKPPFQQEVGIDLGGLTEETFYWDLVKKLHHAKFTIRNLCAEVCGMSLKHLRKYHCSEDRIKVLLNPLLEAVTNIYQKIMNKQGDVNSFLTCVHHIAMHDPQVSDKFIRHVFNLLPRLTTINDKKFLALELISFCADSEPDLLTNLKKSHLLNLLKHRQIFCFLIVSNDSEQLIALRILNGVLKQQYDSELINYFLETLIESFHDHQNIECRKFYYSILIQLYKNIPDQSSDYKKIKKKVKSGLLRGLADVNESIQQTITEFWHEQQELSQDTFARLKVLIGNLYSSEIETIFLHYACFLLLEGSKKSTDYNKPMFDQPLPHSKFDNYDNIDTSWQFHSTMTPLFVNTQQGNPNKRIKSNQDGFIRATNYNHEFSLTIDPETGSMSSMGSQLGNWSLTQSNLFFSPTSTRTLGKRKQTLQDNSLPTQVSQYQNLRKRVFSSYSSSQASEKEFYRKLAHTKKKRSEISTSARPESLSQQVSMLRQYRVGDLPDIEIKFSDIVVPLQALAQRDLEISRILFTSMFVSLYNLIDENVNMEPDSQEEYKDSFAHSIQDILINSTTYFSPLISSCLRICFEALDTRIDPTVIRKVSEICSSESMGISLIERQLSNLAASQRGSKRIRVKESATPESLLPWVELANLYKSIDSHDIYKSIYESHIAHSQVTKDALNAEFIGDYGSACKLYLEALGSEDEDADENEIRVWEEGRFECYVKLSQWDDLAETVLLDIDRDLDKLWDDDYQDPYLQYFMRSMFKLAHGTDDHDSHRQMFLNFIENAMNDSDHKTLLTSQYPIELALTSIARNEFEQARSYIRKAYDCFLFNWSTLHPLAIGTRLNKLSSLQEIVEMEEYLNLAESSNKLENRNKLTSCWSRRYPSKQLDPTNSWDDIITSRHLILGDMTNWLREDRNFNAIKNKLECQELLKMSSAARVQGNFEVARICLNKCRTLDIRSKDDIEYYEFKLQIKEAMTTGDTENRATILRKMTNNFEKIQISDTRIDLKCRVIECETYSLGIAEFDKPEIMEKYSYLKDRLNSSVEKAMLHLKPSDQAKIFVKFAKFCDNYLRRLESNDNLQNMSIDKDLYASSVVQNILRAIEYGSKEASEFFPRLLQIIDLYEPSQQTFELKVKSFEPVWKLIRWIPQIVAVLDKPSAQCVFPILFKLADLYPNSLYYPLKISSEHYKFDERNKFVRENKCKIQQLKQIIKSDVMEILIEELERLSNPENVFKSWIQTIGGYINEKREGIDNSESIKASFLRMKSILLDVENPRPGIFNILYFDKIRIQFASRHSDYIIQVCGIDGSKLANMNYPEFLVLVNYWKQNVGPGMGEKKSGANLLKSYSTWLAEFSWYNVDGDIEIPGQYDGLTIPDPRHHVKIANFEQRVLVLASIRKPRKITIVGTDGNDYPFLVKGGEDLRLDQRVMLLFSIMNELLRKDFYCSQRKLELRTYKVVPMTGSLGIIEWLPETQTIKSFIERELFNEDIITKTQEEHTKWARDNQGYSCLLKNAKRDDVVKHITRLQSKVNANSLKKALYKLAASPEAHLSIRSEFVKKLAVINVCGYLIGIGDRHSENYLIDFTNGSLVSIDFGHAFGSATETIDVPELVPFRLTKQIESLMYPLGPKGLLEYPMIKIMQIMHAHKDILLNAMEIFVKEPLLDWQTRARKQARYQRNQDSNEIDYQPRTEWYPRKKLDIARRKLEGENPAYIVCEELMSGHARKPFIDHIQDIAKGSPEHNIRARVPQKCGSVKEQIECLIDLATDPYVLGVMWVGWISWV</sequence>
<dbReference type="GO" id="GO:0006303">
    <property type="term" value="P:double-strand break repair via nonhomologous end joining"/>
    <property type="evidence" value="ECO:0007669"/>
    <property type="project" value="InterPro"/>
</dbReference>
<accession>A0A397GV44</accession>
<dbReference type="Pfam" id="PF02260">
    <property type="entry name" value="FATC"/>
    <property type="match status" value="1"/>
</dbReference>
<evidence type="ECO:0000256" key="4">
    <source>
        <dbReference type="ARBA" id="ARBA00022553"/>
    </source>
</evidence>
<dbReference type="PROSITE" id="PS51189">
    <property type="entry name" value="FAT"/>
    <property type="match status" value="1"/>
</dbReference>
<dbReference type="PROSITE" id="PS51190">
    <property type="entry name" value="FATC"/>
    <property type="match status" value="1"/>
</dbReference>
<dbReference type="InterPro" id="IPR003152">
    <property type="entry name" value="FATC_dom"/>
</dbReference>
<gene>
    <name evidence="10" type="ORF">Glove_429g27</name>
</gene>
<dbReference type="InterPro" id="IPR016024">
    <property type="entry name" value="ARM-type_fold"/>
</dbReference>
<dbReference type="InterPro" id="IPR037706">
    <property type="entry name" value="DNA-PK_dom"/>
</dbReference>
<evidence type="ECO:0000256" key="5">
    <source>
        <dbReference type="ARBA" id="ARBA00022763"/>
    </source>
</evidence>
<organism evidence="10 11">
    <name type="scientific">Diversispora epigaea</name>
    <dbReference type="NCBI Taxonomy" id="1348612"/>
    <lineage>
        <taxon>Eukaryota</taxon>
        <taxon>Fungi</taxon>
        <taxon>Fungi incertae sedis</taxon>
        <taxon>Mucoromycota</taxon>
        <taxon>Glomeromycotina</taxon>
        <taxon>Glomeromycetes</taxon>
        <taxon>Diversisporales</taxon>
        <taxon>Diversisporaceae</taxon>
        <taxon>Diversispora</taxon>
    </lineage>
</organism>
<evidence type="ECO:0000313" key="10">
    <source>
        <dbReference type="EMBL" id="RHZ54169.1"/>
    </source>
</evidence>
<dbReference type="InterPro" id="IPR003151">
    <property type="entry name" value="PIK-rel_kinase_FAT"/>
</dbReference>
<dbReference type="GO" id="GO:0004677">
    <property type="term" value="F:DNA-dependent protein kinase activity"/>
    <property type="evidence" value="ECO:0007669"/>
    <property type="project" value="InterPro"/>
</dbReference>
<keyword evidence="3" id="KW-0808">Transferase</keyword>
<keyword evidence="6" id="KW-0539">Nucleus</keyword>
<dbReference type="CDD" id="cd05172">
    <property type="entry name" value="PIKKc_DNA-PK"/>
    <property type="match status" value="1"/>
</dbReference>
<dbReference type="InterPro" id="IPR045581">
    <property type="entry name" value="DNAPKcs_CC5"/>
</dbReference>
<dbReference type="Pfam" id="PF19704">
    <property type="entry name" value="DNAPKcs_CC5"/>
    <property type="match status" value="1"/>
</dbReference>
<dbReference type="InterPro" id="IPR036940">
    <property type="entry name" value="PI3/4_kinase_cat_sf"/>
</dbReference>
<keyword evidence="3" id="KW-0723">Serine/threonine-protein kinase</keyword>
<keyword evidence="5" id="KW-0227">DNA damage</keyword>
<feature type="domain" description="FATC" evidence="9">
    <location>
        <begin position="2102"/>
        <end position="2134"/>
    </location>
</feature>
<evidence type="ECO:0000256" key="6">
    <source>
        <dbReference type="ARBA" id="ARBA00023242"/>
    </source>
</evidence>